<dbReference type="GO" id="GO:0004175">
    <property type="term" value="F:endopeptidase activity"/>
    <property type="evidence" value="ECO:0007669"/>
    <property type="project" value="UniProtKB-ARBA"/>
</dbReference>
<sequence length="198" mass="21683">MVEQQTPNNFELEPLTRTQVLVAMGGTAIVLLAIAKAWLHLSHVTLLPVTFSGLSLGWGLGVGLIITIASFVMYRIWPAYSRSANTYLKLVLSPLLWPDLIWLGLLPGLSEELLFRGVMLSDLGLTPLALVVSSIAFGVLHFSGSQQWPYVIWAIIVGFLLGYSAIATGNLLVPIIAHIFTNFMSGCLWKLKYIGEKS</sequence>
<protein>
    <recommendedName>
        <fullName evidence="2">CAAX prenyl protease 2/Lysostaphin resistance protein A-like domain-containing protein</fullName>
    </recommendedName>
</protein>
<reference evidence="4" key="1">
    <citation type="submission" date="2015-10" db="EMBL/GenBank/DDBJ databases">
        <authorList>
            <person name="Regsiter A."/>
            <person name="william w."/>
        </authorList>
    </citation>
    <scope>NUCLEOTIDE SEQUENCE [LARGE SCALE GENOMIC DNA]</scope>
</reference>
<name>A0A1J1LW31_9CYAN</name>
<evidence type="ECO:0000259" key="2">
    <source>
        <dbReference type="Pfam" id="PF02517"/>
    </source>
</evidence>
<dbReference type="GO" id="GO:0080120">
    <property type="term" value="P:CAAX-box protein maturation"/>
    <property type="evidence" value="ECO:0007669"/>
    <property type="project" value="UniProtKB-ARBA"/>
</dbReference>
<dbReference type="PANTHER" id="PTHR43592:SF7">
    <property type="entry name" value="CAAX AMINO TERMINAL PROTEASE FAMILY PROTEIN"/>
    <property type="match status" value="1"/>
</dbReference>
<dbReference type="InterPro" id="IPR003675">
    <property type="entry name" value="Rce1/LyrA-like_dom"/>
</dbReference>
<accession>A0A1J1LW31</accession>
<organism evidence="3 4">
    <name type="scientific">Planktothrix tepida PCC 9214</name>
    <dbReference type="NCBI Taxonomy" id="671072"/>
    <lineage>
        <taxon>Bacteria</taxon>
        <taxon>Bacillati</taxon>
        <taxon>Cyanobacteriota</taxon>
        <taxon>Cyanophyceae</taxon>
        <taxon>Oscillatoriophycideae</taxon>
        <taxon>Oscillatoriales</taxon>
        <taxon>Microcoleaceae</taxon>
        <taxon>Planktothrix</taxon>
    </lineage>
</organism>
<gene>
    <name evidence="3" type="ORF">PL921480039</name>
</gene>
<feature type="transmembrane region" description="Helical" evidence="1">
    <location>
        <begin position="51"/>
        <end position="74"/>
    </location>
</feature>
<dbReference type="PANTHER" id="PTHR43592">
    <property type="entry name" value="CAAX AMINO TERMINAL PROTEASE"/>
    <property type="match status" value="1"/>
</dbReference>
<dbReference type="EMBL" id="CZDF01000188">
    <property type="protein sequence ID" value="CUR35929.1"/>
    <property type="molecule type" value="Genomic_DNA"/>
</dbReference>
<dbReference type="Pfam" id="PF02517">
    <property type="entry name" value="Rce1-like"/>
    <property type="match status" value="1"/>
</dbReference>
<dbReference type="AlphaFoldDB" id="A0A1J1LW31"/>
<keyword evidence="1" id="KW-1133">Transmembrane helix</keyword>
<feature type="transmembrane region" description="Helical" evidence="1">
    <location>
        <begin position="20"/>
        <end position="39"/>
    </location>
</feature>
<dbReference type="RefSeq" id="WP_072717067.1">
    <property type="nucleotide sequence ID" value="NZ_LN889764.1"/>
</dbReference>
<evidence type="ECO:0000256" key="1">
    <source>
        <dbReference type="SAM" id="Phobius"/>
    </source>
</evidence>
<keyword evidence="1" id="KW-0812">Transmembrane</keyword>
<dbReference type="STRING" id="671072.PL921480039"/>
<feature type="transmembrane region" description="Helical" evidence="1">
    <location>
        <begin position="125"/>
        <end position="143"/>
    </location>
</feature>
<feature type="transmembrane region" description="Helical" evidence="1">
    <location>
        <begin position="150"/>
        <end position="166"/>
    </location>
</feature>
<feature type="transmembrane region" description="Helical" evidence="1">
    <location>
        <begin position="86"/>
        <end position="105"/>
    </location>
</feature>
<evidence type="ECO:0000313" key="4">
    <source>
        <dbReference type="Proteomes" id="UP000184315"/>
    </source>
</evidence>
<feature type="domain" description="CAAX prenyl protease 2/Lysostaphin resistance protein A-like" evidence="2">
    <location>
        <begin position="95"/>
        <end position="184"/>
    </location>
</feature>
<keyword evidence="1" id="KW-0472">Membrane</keyword>
<evidence type="ECO:0000313" key="3">
    <source>
        <dbReference type="EMBL" id="CUR35929.1"/>
    </source>
</evidence>
<dbReference type="Proteomes" id="UP000184315">
    <property type="component" value="Unassembled WGS sequence"/>
</dbReference>
<proteinExistence type="predicted"/>
<keyword evidence="4" id="KW-1185">Reference proteome</keyword>